<name>A0A2N5TRH8_9BASI</name>
<feature type="region of interest" description="Disordered" evidence="1">
    <location>
        <begin position="49"/>
        <end position="72"/>
    </location>
</feature>
<dbReference type="EMBL" id="PGCI01000378">
    <property type="protein sequence ID" value="PLW28099.1"/>
    <property type="molecule type" value="Genomic_DNA"/>
</dbReference>
<evidence type="ECO:0000256" key="1">
    <source>
        <dbReference type="SAM" id="MobiDB-lite"/>
    </source>
</evidence>
<protein>
    <submittedName>
        <fullName evidence="2">Uncharacterized protein</fullName>
    </submittedName>
</protein>
<accession>A0A2N5TRH8</accession>
<proteinExistence type="predicted"/>
<evidence type="ECO:0000313" key="2">
    <source>
        <dbReference type="EMBL" id="PLW28099.1"/>
    </source>
</evidence>
<evidence type="ECO:0000313" key="3">
    <source>
        <dbReference type="Proteomes" id="UP000235392"/>
    </source>
</evidence>
<dbReference type="Proteomes" id="UP000235392">
    <property type="component" value="Unassembled WGS sequence"/>
</dbReference>
<reference evidence="2 3" key="1">
    <citation type="submission" date="2017-11" db="EMBL/GenBank/DDBJ databases">
        <title>De novo assembly and phasing of dikaryotic genomes from two isolates of Puccinia coronata f. sp. avenae, the causal agent of oat crown rust.</title>
        <authorList>
            <person name="Miller M.E."/>
            <person name="Zhang Y."/>
            <person name="Omidvar V."/>
            <person name="Sperschneider J."/>
            <person name="Schwessinger B."/>
            <person name="Raley C."/>
            <person name="Palmer J.M."/>
            <person name="Garnica D."/>
            <person name="Upadhyaya N."/>
            <person name="Rathjen J."/>
            <person name="Taylor J.M."/>
            <person name="Park R.F."/>
            <person name="Dodds P.N."/>
            <person name="Hirsch C.D."/>
            <person name="Kianian S.F."/>
            <person name="Figueroa M."/>
        </authorList>
    </citation>
    <scope>NUCLEOTIDE SEQUENCE [LARGE SCALE GENOMIC DNA]</scope>
    <source>
        <strain evidence="2">12SD80</strain>
    </source>
</reference>
<dbReference type="AlphaFoldDB" id="A0A2N5TRH8"/>
<gene>
    <name evidence="2" type="ORF">PCASD_22486</name>
</gene>
<sequence length="72" mass="8176">MSAFERLSQQLVCLSSRLVTRGVIRYVPDLLSYQMSRHQPRDISFYQSTTSSASRAYGDEVKPDSQEQSSSL</sequence>
<comment type="caution">
    <text evidence="2">The sequence shown here is derived from an EMBL/GenBank/DDBJ whole genome shotgun (WGS) entry which is preliminary data.</text>
</comment>
<organism evidence="2 3">
    <name type="scientific">Puccinia coronata f. sp. avenae</name>
    <dbReference type="NCBI Taxonomy" id="200324"/>
    <lineage>
        <taxon>Eukaryota</taxon>
        <taxon>Fungi</taxon>
        <taxon>Dikarya</taxon>
        <taxon>Basidiomycota</taxon>
        <taxon>Pucciniomycotina</taxon>
        <taxon>Pucciniomycetes</taxon>
        <taxon>Pucciniales</taxon>
        <taxon>Pucciniaceae</taxon>
        <taxon>Puccinia</taxon>
    </lineage>
</organism>